<evidence type="ECO:0000256" key="1">
    <source>
        <dbReference type="SAM" id="MobiDB-lite"/>
    </source>
</evidence>
<dbReference type="VEuPathDB" id="FungiDB:NEUTE1DRAFT_114168"/>
<organism evidence="2 3">
    <name type="scientific">Neurospora tetrasperma (strain FGSC 2508 / ATCC MYA-4615 / P0657)</name>
    <dbReference type="NCBI Taxonomy" id="510951"/>
    <lineage>
        <taxon>Eukaryota</taxon>
        <taxon>Fungi</taxon>
        <taxon>Dikarya</taxon>
        <taxon>Ascomycota</taxon>
        <taxon>Pezizomycotina</taxon>
        <taxon>Sordariomycetes</taxon>
        <taxon>Sordariomycetidae</taxon>
        <taxon>Sordariales</taxon>
        <taxon>Sordariaceae</taxon>
        <taxon>Neurospora</taxon>
    </lineage>
</organism>
<feature type="compositionally biased region" description="Polar residues" evidence="1">
    <location>
        <begin position="170"/>
        <end position="180"/>
    </location>
</feature>
<dbReference type="GeneID" id="20822731"/>
<dbReference type="AlphaFoldDB" id="F8N0M7"/>
<dbReference type="RefSeq" id="XP_009855809.1">
    <property type="nucleotide sequence ID" value="XM_009857507.1"/>
</dbReference>
<feature type="region of interest" description="Disordered" evidence="1">
    <location>
        <begin position="165"/>
        <end position="185"/>
    </location>
</feature>
<evidence type="ECO:0000313" key="2">
    <source>
        <dbReference type="EMBL" id="EGO52167.1"/>
    </source>
</evidence>
<proteinExistence type="predicted"/>
<sequence length="252" mass="27905">MIIIIIIIIAIHPERQGTLHQEGEHKISSSSCGSSVYLRFKCQTVNLVVITSWQQYIGRSNSNGCGPALAINPSPSHRALRRAGRPRQSATENHRLRIYLSRLSIERQATYLGICQCIENDNGVTRGVRVTRKPVTVTVAVAVAKLTIAPLSAKPRWEMGLETKHGDGQTELTSHLESPTHNPPKMDCQPPRTFQGLMVSAQTRSSVSVQNGPSPGVIDRESMTRRTGFHLLRIRVQPVRVAVLWTNLQLSP</sequence>
<dbReference type="HOGENOM" id="CLU_1103060_0_0_1"/>
<dbReference type="KEGG" id="nte:NEUTE1DRAFT114168"/>
<protein>
    <submittedName>
        <fullName evidence="2">Uncharacterized protein</fullName>
    </submittedName>
</protein>
<name>F8N0M7_NEUT8</name>
<accession>F8N0M7</accession>
<keyword evidence="3" id="KW-1185">Reference proteome</keyword>
<gene>
    <name evidence="2" type="ORF">NEUTE1DRAFT_114168</name>
</gene>
<dbReference type="EMBL" id="GL891382">
    <property type="protein sequence ID" value="EGO52167.1"/>
    <property type="molecule type" value="Genomic_DNA"/>
</dbReference>
<evidence type="ECO:0000313" key="3">
    <source>
        <dbReference type="Proteomes" id="UP000008065"/>
    </source>
</evidence>
<reference evidence="3" key="1">
    <citation type="journal article" date="2011" name="Genetics">
        <title>Massive changes in genome architecture accompany the transition to self-fertility in the filamentous fungus Neurospora tetrasperma.</title>
        <authorList>
            <person name="Ellison C.E."/>
            <person name="Stajich J.E."/>
            <person name="Jacobson D.J."/>
            <person name="Natvig D.O."/>
            <person name="Lapidus A."/>
            <person name="Foster B."/>
            <person name="Aerts A."/>
            <person name="Riley R."/>
            <person name="Lindquist E.A."/>
            <person name="Grigoriev I.V."/>
            <person name="Taylor J.W."/>
        </authorList>
    </citation>
    <scope>NUCLEOTIDE SEQUENCE [LARGE SCALE GENOMIC DNA]</scope>
    <source>
        <strain evidence="3">FGSC 2508 / P0657</strain>
    </source>
</reference>
<dbReference type="Proteomes" id="UP000008065">
    <property type="component" value="Unassembled WGS sequence"/>
</dbReference>